<dbReference type="GeneID" id="301136287"/>
<dbReference type="STRING" id="263475.AMD00_09220"/>
<evidence type="ECO:0008006" key="5">
    <source>
        <dbReference type="Google" id="ProtNLM"/>
    </source>
</evidence>
<dbReference type="AlphaFoldDB" id="A0A0M0LPC0"/>
<dbReference type="GO" id="GO:0003677">
    <property type="term" value="F:DNA binding"/>
    <property type="evidence" value="ECO:0007669"/>
    <property type="project" value="InterPro"/>
</dbReference>
<feature type="domain" description="HTH LytTR-type" evidence="2">
    <location>
        <begin position="213"/>
        <end position="319"/>
    </location>
</feature>
<dbReference type="Proteomes" id="UP000036867">
    <property type="component" value="Unassembled WGS sequence"/>
</dbReference>
<proteinExistence type="predicted"/>
<dbReference type="PATRIC" id="fig|263475.3.peg.2307"/>
<feature type="domain" description="ABC transporter" evidence="1">
    <location>
        <begin position="6"/>
        <end position="207"/>
    </location>
</feature>
<accession>A0A0M0LPC0</accession>
<dbReference type="PROSITE" id="PS50893">
    <property type="entry name" value="ABC_TRANSPORTER_2"/>
    <property type="match status" value="1"/>
</dbReference>
<dbReference type="SUPFAM" id="SSF52540">
    <property type="entry name" value="P-loop containing nucleoside triphosphate hydrolases"/>
    <property type="match status" value="1"/>
</dbReference>
<dbReference type="InterPro" id="IPR012046">
    <property type="entry name" value="LytTR_ABC"/>
</dbReference>
<dbReference type="PROSITE" id="PS50930">
    <property type="entry name" value="HTH_LYTTR"/>
    <property type="match status" value="1"/>
</dbReference>
<name>A0A0M0LPC0_9BACL</name>
<dbReference type="Gene3D" id="2.40.50.1020">
    <property type="entry name" value="LytTr DNA-binding domain"/>
    <property type="match status" value="1"/>
</dbReference>
<evidence type="ECO:0000313" key="3">
    <source>
        <dbReference type="EMBL" id="KOO52553.1"/>
    </source>
</evidence>
<evidence type="ECO:0000313" key="4">
    <source>
        <dbReference type="Proteomes" id="UP000036867"/>
    </source>
</evidence>
<dbReference type="GO" id="GO:0005524">
    <property type="term" value="F:ATP binding"/>
    <property type="evidence" value="ECO:0007669"/>
    <property type="project" value="InterPro"/>
</dbReference>
<dbReference type="GO" id="GO:0016887">
    <property type="term" value="F:ATP hydrolysis activity"/>
    <property type="evidence" value="ECO:0007669"/>
    <property type="project" value="InterPro"/>
</dbReference>
<sequence>MTKDFLQIVIPESVIGGVTICPSFELPFNEGAVTGIYSDVEQIGYIVQQLQYNNQINLHFRKEGCYERLTIMESLKFEKALYSSNEVLEDILKMTGLMDKKSVKIKDLNEVQVQRVRFAKLLMHEQPIHILEEPFQNLDVETKRIVDIVITKLKEKGYIVYLLANNLEDLLSSSDQLYRLDSTGLEPLDLQEERKESEKTSETESQLIKLEKIPTKLNDKFILFNPPEIDYIESVDGLVNVYVSGDAFPCTLTLNDLEQRLVPFGFFRCHRSYIVNLQKVREIVTWTKNSYSLILSENERTHVPLSKSKLVELKKIVGI</sequence>
<dbReference type="Pfam" id="PF04397">
    <property type="entry name" value="LytTR"/>
    <property type="match status" value="1"/>
</dbReference>
<comment type="caution">
    <text evidence="3">The sequence shown here is derived from an EMBL/GenBank/DDBJ whole genome shotgun (WGS) entry which is preliminary data.</text>
</comment>
<dbReference type="InterPro" id="IPR046947">
    <property type="entry name" value="LytR-like"/>
</dbReference>
<organism evidence="3 4">
    <name type="scientific">Viridibacillus arvi</name>
    <dbReference type="NCBI Taxonomy" id="263475"/>
    <lineage>
        <taxon>Bacteria</taxon>
        <taxon>Bacillati</taxon>
        <taxon>Bacillota</taxon>
        <taxon>Bacilli</taxon>
        <taxon>Bacillales</taxon>
        <taxon>Caryophanaceae</taxon>
        <taxon>Viridibacillus</taxon>
    </lineage>
</organism>
<dbReference type="PANTHER" id="PTHR37299:SF1">
    <property type="entry name" value="STAGE 0 SPORULATION PROTEIN A HOMOLOG"/>
    <property type="match status" value="1"/>
</dbReference>
<dbReference type="PANTHER" id="PTHR37299">
    <property type="entry name" value="TRANSCRIPTIONAL REGULATOR-RELATED"/>
    <property type="match status" value="1"/>
</dbReference>
<reference evidence="4" key="1">
    <citation type="submission" date="2015-08" db="EMBL/GenBank/DDBJ databases">
        <title>Fjat-10028 dsm 16317.</title>
        <authorList>
            <person name="Liu B."/>
            <person name="Wang J."/>
            <person name="Zhu Y."/>
            <person name="Liu G."/>
            <person name="Chen Q."/>
            <person name="Chen Z."/>
            <person name="Lan J."/>
            <person name="Che J."/>
            <person name="Ge C."/>
            <person name="Shi H."/>
            <person name="Pan Z."/>
            <person name="Liu X."/>
        </authorList>
    </citation>
    <scope>NUCLEOTIDE SEQUENCE [LARGE SCALE GENOMIC DNA]</scope>
    <source>
        <strain evidence="4">DSM 16317</strain>
    </source>
</reference>
<gene>
    <name evidence="3" type="ORF">AMD00_09220</name>
</gene>
<dbReference type="Gene3D" id="3.40.50.300">
    <property type="entry name" value="P-loop containing nucleotide triphosphate hydrolases"/>
    <property type="match status" value="1"/>
</dbReference>
<keyword evidence="4" id="KW-1185">Reference proteome</keyword>
<dbReference type="InterPro" id="IPR027417">
    <property type="entry name" value="P-loop_NTPase"/>
</dbReference>
<dbReference type="SMART" id="SM00850">
    <property type="entry name" value="LytTR"/>
    <property type="match status" value="1"/>
</dbReference>
<dbReference type="EMBL" id="LILB01000001">
    <property type="protein sequence ID" value="KOO52553.1"/>
    <property type="molecule type" value="Genomic_DNA"/>
</dbReference>
<dbReference type="GO" id="GO:0000156">
    <property type="term" value="F:phosphorelay response regulator activity"/>
    <property type="evidence" value="ECO:0007669"/>
    <property type="project" value="InterPro"/>
</dbReference>
<dbReference type="PIRSF" id="PIRSF036612">
    <property type="entry name" value="ABC_ATP_LytTR"/>
    <property type="match status" value="1"/>
</dbReference>
<dbReference type="RefSeq" id="WP_053416714.1">
    <property type="nucleotide sequence ID" value="NZ_LILB01000001.1"/>
</dbReference>
<dbReference type="OrthoDB" id="9809318at2"/>
<evidence type="ECO:0000259" key="2">
    <source>
        <dbReference type="PROSITE" id="PS50930"/>
    </source>
</evidence>
<dbReference type="InterPro" id="IPR003439">
    <property type="entry name" value="ABC_transporter-like_ATP-bd"/>
</dbReference>
<protein>
    <recommendedName>
        <fullName evidence="5">ABC transporter ATP-binding protein</fullName>
    </recommendedName>
</protein>
<dbReference type="InterPro" id="IPR007492">
    <property type="entry name" value="LytTR_DNA-bd_dom"/>
</dbReference>
<evidence type="ECO:0000259" key="1">
    <source>
        <dbReference type="PROSITE" id="PS50893"/>
    </source>
</evidence>